<comment type="caution">
    <text evidence="2">The sequence shown here is derived from an EMBL/GenBank/DDBJ whole genome shotgun (WGS) entry which is preliminary data.</text>
</comment>
<feature type="transmembrane region" description="Helical" evidence="1">
    <location>
        <begin position="6"/>
        <end position="25"/>
    </location>
</feature>
<dbReference type="GeneID" id="87835216"/>
<dbReference type="RefSeq" id="XP_062658681.1">
    <property type="nucleotide sequence ID" value="XM_062798268.1"/>
</dbReference>
<keyword evidence="1" id="KW-0812">Transmembrane</keyword>
<reference evidence="2" key="1">
    <citation type="journal article" date="2023" name="Mol. Phylogenet. Evol.">
        <title>Genome-scale phylogeny and comparative genomics of the fungal order Sordariales.</title>
        <authorList>
            <person name="Hensen N."/>
            <person name="Bonometti L."/>
            <person name="Westerberg I."/>
            <person name="Brannstrom I.O."/>
            <person name="Guillou S."/>
            <person name="Cros-Aarteil S."/>
            <person name="Calhoun S."/>
            <person name="Haridas S."/>
            <person name="Kuo A."/>
            <person name="Mondo S."/>
            <person name="Pangilinan J."/>
            <person name="Riley R."/>
            <person name="LaButti K."/>
            <person name="Andreopoulos B."/>
            <person name="Lipzen A."/>
            <person name="Chen C."/>
            <person name="Yan M."/>
            <person name="Daum C."/>
            <person name="Ng V."/>
            <person name="Clum A."/>
            <person name="Steindorff A."/>
            <person name="Ohm R.A."/>
            <person name="Martin F."/>
            <person name="Silar P."/>
            <person name="Natvig D.O."/>
            <person name="Lalanne C."/>
            <person name="Gautier V."/>
            <person name="Ament-Velasquez S.L."/>
            <person name="Kruys A."/>
            <person name="Hutchinson M.I."/>
            <person name="Powell A.J."/>
            <person name="Barry K."/>
            <person name="Miller A.N."/>
            <person name="Grigoriev I.V."/>
            <person name="Debuchy R."/>
            <person name="Gladieux P."/>
            <person name="Hiltunen Thoren M."/>
            <person name="Johannesson H."/>
        </authorList>
    </citation>
    <scope>NUCLEOTIDE SEQUENCE</scope>
    <source>
        <strain evidence="2">CBS 168.71</strain>
    </source>
</reference>
<keyword evidence="3" id="KW-1185">Reference proteome</keyword>
<feature type="transmembrane region" description="Helical" evidence="1">
    <location>
        <begin position="55"/>
        <end position="77"/>
    </location>
</feature>
<dbReference type="AlphaFoldDB" id="A0AAE0HEZ4"/>
<proteinExistence type="predicted"/>
<protein>
    <submittedName>
        <fullName evidence="2">Uncharacterized protein</fullName>
    </submittedName>
</protein>
<accession>A0AAE0HEZ4</accession>
<dbReference type="Proteomes" id="UP001278766">
    <property type="component" value="Unassembled WGS sequence"/>
</dbReference>
<evidence type="ECO:0000313" key="3">
    <source>
        <dbReference type="Proteomes" id="UP001278766"/>
    </source>
</evidence>
<organism evidence="2 3">
    <name type="scientific">Chaetomium fimeti</name>
    <dbReference type="NCBI Taxonomy" id="1854472"/>
    <lineage>
        <taxon>Eukaryota</taxon>
        <taxon>Fungi</taxon>
        <taxon>Dikarya</taxon>
        <taxon>Ascomycota</taxon>
        <taxon>Pezizomycotina</taxon>
        <taxon>Sordariomycetes</taxon>
        <taxon>Sordariomycetidae</taxon>
        <taxon>Sordariales</taxon>
        <taxon>Chaetomiaceae</taxon>
        <taxon>Chaetomium</taxon>
    </lineage>
</organism>
<evidence type="ECO:0000313" key="2">
    <source>
        <dbReference type="EMBL" id="KAK3295167.1"/>
    </source>
</evidence>
<reference evidence="2" key="2">
    <citation type="submission" date="2023-06" db="EMBL/GenBank/DDBJ databases">
        <authorList>
            <consortium name="Lawrence Berkeley National Laboratory"/>
            <person name="Haridas S."/>
            <person name="Hensen N."/>
            <person name="Bonometti L."/>
            <person name="Westerberg I."/>
            <person name="Brannstrom I.O."/>
            <person name="Guillou S."/>
            <person name="Cros-Aarteil S."/>
            <person name="Calhoun S."/>
            <person name="Kuo A."/>
            <person name="Mondo S."/>
            <person name="Pangilinan J."/>
            <person name="Riley R."/>
            <person name="Labutti K."/>
            <person name="Andreopoulos B."/>
            <person name="Lipzen A."/>
            <person name="Chen C."/>
            <person name="Yanf M."/>
            <person name="Daum C."/>
            <person name="Ng V."/>
            <person name="Clum A."/>
            <person name="Steindorff A."/>
            <person name="Ohm R."/>
            <person name="Martin F."/>
            <person name="Silar P."/>
            <person name="Natvig D."/>
            <person name="Lalanne C."/>
            <person name="Gautier V."/>
            <person name="Ament-Velasquez S.L."/>
            <person name="Kruys A."/>
            <person name="Hutchinson M.I."/>
            <person name="Powell A.J."/>
            <person name="Barry K."/>
            <person name="Miller A.N."/>
            <person name="Grigoriev I.V."/>
            <person name="Debuchy R."/>
            <person name="Gladieux P."/>
            <person name="Thoren M.H."/>
            <person name="Johannesson H."/>
        </authorList>
    </citation>
    <scope>NUCLEOTIDE SEQUENCE</scope>
    <source>
        <strain evidence="2">CBS 168.71</strain>
    </source>
</reference>
<evidence type="ECO:0000256" key="1">
    <source>
        <dbReference type="SAM" id="Phobius"/>
    </source>
</evidence>
<dbReference type="EMBL" id="JAUEPN010000004">
    <property type="protein sequence ID" value="KAK3295167.1"/>
    <property type="molecule type" value="Genomic_DNA"/>
</dbReference>
<keyword evidence="1" id="KW-0472">Membrane</keyword>
<sequence length="97" mass="10985">MTLLFSGFSSSSWCLISLGFWVGGVRRGSRRNASFGHGGEHKTGSHILMKLRHGFILTCTSFPYLTLHAFLHVYQFIRYTRLPSELLHLPQTTMKVG</sequence>
<name>A0AAE0HEZ4_9PEZI</name>
<keyword evidence="1" id="KW-1133">Transmembrane helix</keyword>
<gene>
    <name evidence="2" type="ORF">B0H64DRAFT_141044</name>
</gene>